<evidence type="ECO:0000256" key="4">
    <source>
        <dbReference type="ARBA" id="ARBA00023163"/>
    </source>
</evidence>
<evidence type="ECO:0000313" key="7">
    <source>
        <dbReference type="Proteomes" id="UP000252792"/>
    </source>
</evidence>
<dbReference type="OrthoDB" id="6787458at2"/>
<dbReference type="Pfam" id="PF03466">
    <property type="entry name" value="LysR_substrate"/>
    <property type="match status" value="1"/>
</dbReference>
<name>A0A366JFM6_9GAMM</name>
<evidence type="ECO:0000256" key="1">
    <source>
        <dbReference type="ARBA" id="ARBA00009437"/>
    </source>
</evidence>
<accession>A0A366JFM6</accession>
<keyword evidence="4" id="KW-0804">Transcription</keyword>
<dbReference type="EMBL" id="QNSE01000002">
    <property type="protein sequence ID" value="RBP85114.1"/>
    <property type="molecule type" value="Genomic_DNA"/>
</dbReference>
<dbReference type="GO" id="GO:0043565">
    <property type="term" value="F:sequence-specific DNA binding"/>
    <property type="evidence" value="ECO:0007669"/>
    <property type="project" value="TreeGrafter"/>
</dbReference>
<dbReference type="PRINTS" id="PR00039">
    <property type="entry name" value="HTHLYSR"/>
</dbReference>
<dbReference type="FunFam" id="1.10.10.10:FF:000001">
    <property type="entry name" value="LysR family transcriptional regulator"/>
    <property type="match status" value="1"/>
</dbReference>
<evidence type="ECO:0000256" key="2">
    <source>
        <dbReference type="ARBA" id="ARBA00023015"/>
    </source>
</evidence>
<dbReference type="GO" id="GO:0006351">
    <property type="term" value="P:DNA-templated transcription"/>
    <property type="evidence" value="ECO:0007669"/>
    <property type="project" value="TreeGrafter"/>
</dbReference>
<dbReference type="InterPro" id="IPR000847">
    <property type="entry name" value="LysR_HTH_N"/>
</dbReference>
<dbReference type="InterPro" id="IPR058163">
    <property type="entry name" value="LysR-type_TF_proteobact-type"/>
</dbReference>
<dbReference type="PANTHER" id="PTHR30537:SF26">
    <property type="entry name" value="GLYCINE CLEAVAGE SYSTEM TRANSCRIPTIONAL ACTIVATOR"/>
    <property type="match status" value="1"/>
</dbReference>
<comment type="caution">
    <text evidence="6">The sequence shown here is derived from an EMBL/GenBank/DDBJ whole genome shotgun (WGS) entry which is preliminary data.</text>
</comment>
<evidence type="ECO:0000259" key="5">
    <source>
        <dbReference type="PROSITE" id="PS50931"/>
    </source>
</evidence>
<dbReference type="SUPFAM" id="SSF46785">
    <property type="entry name" value="Winged helix' DNA-binding domain"/>
    <property type="match status" value="1"/>
</dbReference>
<dbReference type="InterPro" id="IPR005119">
    <property type="entry name" value="LysR_subst-bd"/>
</dbReference>
<dbReference type="Proteomes" id="UP000252792">
    <property type="component" value="Unassembled WGS sequence"/>
</dbReference>
<proteinExistence type="inferred from homology"/>
<protein>
    <submittedName>
        <fullName evidence="6">Transcriptional regulator</fullName>
    </submittedName>
</protein>
<dbReference type="Pfam" id="PF00126">
    <property type="entry name" value="HTH_1"/>
    <property type="match status" value="1"/>
</dbReference>
<keyword evidence="3" id="KW-0238">DNA-binding</keyword>
<sequence length="316" mass="36008">MNNRVTHLKAAHYFSVASQTLSYTKAAKQLHVSQAAVSQQIRLLEEYLGVPLFYRSGRDMRLTSQGQELAEHLTQAFNFISKGLESVKLEPVEGTLLVSGLQSYVSLWLMPRLWRFSDLQKDITVKLFSADERIDIHGGKIDVGIDDNQHLTVDREDTVKRTLISSDIIPVCSPSLADRIGLFQPTDLLKCWMIQVDDSSYQWKAWFEELEICPIRNKNILWAEVNSWYMGISAVKAGHGVFLCPKFMVQQELDEGILVQPHPKALNEKIEFYAYYAKSSPRRARIEAFVDWLRAESGGQGESILKANTHQPLPWP</sequence>
<dbReference type="PROSITE" id="PS50931">
    <property type="entry name" value="HTH_LYSR"/>
    <property type="match status" value="1"/>
</dbReference>
<evidence type="ECO:0000256" key="3">
    <source>
        <dbReference type="ARBA" id="ARBA00023125"/>
    </source>
</evidence>
<dbReference type="AlphaFoldDB" id="A0A366JFM6"/>
<dbReference type="RefSeq" id="WP_113915238.1">
    <property type="nucleotide sequence ID" value="NZ_QNSE01000002.1"/>
</dbReference>
<feature type="domain" description="HTH lysR-type" evidence="5">
    <location>
        <begin position="1"/>
        <end position="63"/>
    </location>
</feature>
<reference evidence="6 7" key="1">
    <citation type="submission" date="2018-06" db="EMBL/GenBank/DDBJ databases">
        <title>Genomic Encyclopedia of Type Strains, Phase III (KMG-III): the genomes of soil and plant-associated and newly described type strains.</title>
        <authorList>
            <person name="Whitman W."/>
        </authorList>
    </citation>
    <scope>NUCLEOTIDE SEQUENCE [LARGE SCALE GENOMIC DNA]</scope>
    <source>
        <strain evidence="6 7">CECT 7377</strain>
    </source>
</reference>
<dbReference type="Gene3D" id="3.40.190.10">
    <property type="entry name" value="Periplasmic binding protein-like II"/>
    <property type="match status" value="2"/>
</dbReference>
<gene>
    <name evidence="6" type="ORF">DFP80_102111</name>
</gene>
<evidence type="ECO:0000313" key="6">
    <source>
        <dbReference type="EMBL" id="RBP85114.1"/>
    </source>
</evidence>
<organism evidence="6 7">
    <name type="scientific">Marinomonas rhizomae</name>
    <dbReference type="NCBI Taxonomy" id="491948"/>
    <lineage>
        <taxon>Bacteria</taxon>
        <taxon>Pseudomonadati</taxon>
        <taxon>Pseudomonadota</taxon>
        <taxon>Gammaproteobacteria</taxon>
        <taxon>Oceanospirillales</taxon>
        <taxon>Oceanospirillaceae</taxon>
        <taxon>Marinomonas</taxon>
    </lineage>
</organism>
<dbReference type="Gene3D" id="1.10.10.10">
    <property type="entry name" value="Winged helix-like DNA-binding domain superfamily/Winged helix DNA-binding domain"/>
    <property type="match status" value="1"/>
</dbReference>
<dbReference type="GO" id="GO:0003700">
    <property type="term" value="F:DNA-binding transcription factor activity"/>
    <property type="evidence" value="ECO:0007669"/>
    <property type="project" value="InterPro"/>
</dbReference>
<keyword evidence="2" id="KW-0805">Transcription regulation</keyword>
<dbReference type="InterPro" id="IPR036390">
    <property type="entry name" value="WH_DNA-bd_sf"/>
</dbReference>
<dbReference type="PANTHER" id="PTHR30537">
    <property type="entry name" value="HTH-TYPE TRANSCRIPTIONAL REGULATOR"/>
    <property type="match status" value="1"/>
</dbReference>
<comment type="similarity">
    <text evidence="1">Belongs to the LysR transcriptional regulatory family.</text>
</comment>
<dbReference type="SUPFAM" id="SSF53850">
    <property type="entry name" value="Periplasmic binding protein-like II"/>
    <property type="match status" value="1"/>
</dbReference>
<keyword evidence="7" id="KW-1185">Reference proteome</keyword>
<dbReference type="InterPro" id="IPR036388">
    <property type="entry name" value="WH-like_DNA-bd_sf"/>
</dbReference>